<comment type="caution">
    <text evidence="2">The sequence shown here is derived from an EMBL/GenBank/DDBJ whole genome shotgun (WGS) entry which is preliminary data.</text>
</comment>
<evidence type="ECO:0000313" key="3">
    <source>
        <dbReference type="Proteomes" id="UP001168990"/>
    </source>
</evidence>
<accession>A0AA39FN40</accession>
<reference evidence="2" key="2">
    <citation type="submission" date="2023-03" db="EMBL/GenBank/DDBJ databases">
        <authorList>
            <person name="Inwood S.N."/>
            <person name="Skelly J.G."/>
            <person name="Guhlin J."/>
            <person name="Harrop T.W.R."/>
            <person name="Goldson S.G."/>
            <person name="Dearden P.K."/>
        </authorList>
    </citation>
    <scope>NUCLEOTIDE SEQUENCE</scope>
    <source>
        <strain evidence="2">Irish</strain>
        <tissue evidence="2">Whole body</tissue>
    </source>
</reference>
<keyword evidence="3" id="KW-1185">Reference proteome</keyword>
<feature type="compositionally biased region" description="Basic and acidic residues" evidence="1">
    <location>
        <begin position="218"/>
        <end position="246"/>
    </location>
</feature>
<dbReference type="EMBL" id="JAQQBS010000002">
    <property type="protein sequence ID" value="KAK0172476.1"/>
    <property type="molecule type" value="Genomic_DNA"/>
</dbReference>
<proteinExistence type="predicted"/>
<evidence type="ECO:0000256" key="1">
    <source>
        <dbReference type="SAM" id="MobiDB-lite"/>
    </source>
</evidence>
<dbReference type="Proteomes" id="UP001168990">
    <property type="component" value="Unassembled WGS sequence"/>
</dbReference>
<dbReference type="AlphaFoldDB" id="A0AA39FN40"/>
<feature type="region of interest" description="Disordered" evidence="1">
    <location>
        <begin position="211"/>
        <end position="289"/>
    </location>
</feature>
<reference evidence="2" key="1">
    <citation type="journal article" date="2023" name="bioRxiv">
        <title>Scaffold-level genome assemblies of two parasitoid biocontrol wasps reveal the parthenogenesis mechanism and an associated novel virus.</title>
        <authorList>
            <person name="Inwood S."/>
            <person name="Skelly J."/>
            <person name="Guhlin J."/>
            <person name="Harrop T."/>
            <person name="Goldson S."/>
            <person name="Dearden P."/>
        </authorList>
    </citation>
    <scope>NUCLEOTIDE SEQUENCE</scope>
    <source>
        <strain evidence="2">Irish</strain>
        <tissue evidence="2">Whole body</tissue>
    </source>
</reference>
<gene>
    <name evidence="2" type="ORF">PV328_005788</name>
</gene>
<sequence length="394" mass="47531">MTNKGVISDWPDTIKELWEAIREPHNILKIEKMYRKKWNKINRKQEEVETGNIIITFKGNEIKKTVGLWDNTVSIKLRPYVEPVKQCYKCFRYGHIKAMCKSEERCIICGEKAHGRCEKEEKCRNCHENHRSTFKGCVVFEKNKNIQTIKAYNNVNYNRAVRILEGRETEEEGYNRYEEPEQWPKIPEAKNKKDNIGNYTRMITTQVTRDYAKALSQKKPEPEQEQQQRKDYYQRNMYERKRETMKKSYTPNKNLQEESGKNKHRQYRRMPTNMQSDKEDETEEEVEELEPIKNTKNMERSSTKEEVIELIIKLKKLINGDARIKREILSLLEDTGTINIHKDNISKSNEEETYQREQQWTQVQIENRKRHRENRIVNEIQRKYWRTNQTGYTY</sequence>
<protein>
    <recommendedName>
        <fullName evidence="4">CCHC-type domain-containing protein</fullName>
    </recommendedName>
</protein>
<name>A0AA39FN40_9HYME</name>
<feature type="compositionally biased region" description="Acidic residues" evidence="1">
    <location>
        <begin position="278"/>
        <end position="289"/>
    </location>
</feature>
<evidence type="ECO:0008006" key="4">
    <source>
        <dbReference type="Google" id="ProtNLM"/>
    </source>
</evidence>
<evidence type="ECO:0000313" key="2">
    <source>
        <dbReference type="EMBL" id="KAK0172476.1"/>
    </source>
</evidence>
<organism evidence="2 3">
    <name type="scientific">Microctonus aethiopoides</name>
    <dbReference type="NCBI Taxonomy" id="144406"/>
    <lineage>
        <taxon>Eukaryota</taxon>
        <taxon>Metazoa</taxon>
        <taxon>Ecdysozoa</taxon>
        <taxon>Arthropoda</taxon>
        <taxon>Hexapoda</taxon>
        <taxon>Insecta</taxon>
        <taxon>Pterygota</taxon>
        <taxon>Neoptera</taxon>
        <taxon>Endopterygota</taxon>
        <taxon>Hymenoptera</taxon>
        <taxon>Apocrita</taxon>
        <taxon>Ichneumonoidea</taxon>
        <taxon>Braconidae</taxon>
        <taxon>Euphorinae</taxon>
        <taxon>Microctonus</taxon>
    </lineage>
</organism>